<organism evidence="2 3">
    <name type="scientific">Dorcoceras hygrometricum</name>
    <dbReference type="NCBI Taxonomy" id="472368"/>
    <lineage>
        <taxon>Eukaryota</taxon>
        <taxon>Viridiplantae</taxon>
        <taxon>Streptophyta</taxon>
        <taxon>Embryophyta</taxon>
        <taxon>Tracheophyta</taxon>
        <taxon>Spermatophyta</taxon>
        <taxon>Magnoliopsida</taxon>
        <taxon>eudicotyledons</taxon>
        <taxon>Gunneridae</taxon>
        <taxon>Pentapetalae</taxon>
        <taxon>asterids</taxon>
        <taxon>lamiids</taxon>
        <taxon>Lamiales</taxon>
        <taxon>Gesneriaceae</taxon>
        <taxon>Didymocarpoideae</taxon>
        <taxon>Trichosporeae</taxon>
        <taxon>Loxocarpinae</taxon>
        <taxon>Dorcoceras</taxon>
    </lineage>
</organism>
<feature type="compositionally biased region" description="Pro residues" evidence="1">
    <location>
        <begin position="228"/>
        <end position="244"/>
    </location>
</feature>
<evidence type="ECO:0000313" key="3">
    <source>
        <dbReference type="Proteomes" id="UP000250235"/>
    </source>
</evidence>
<feature type="region of interest" description="Disordered" evidence="1">
    <location>
        <begin position="208"/>
        <end position="249"/>
    </location>
</feature>
<dbReference type="Proteomes" id="UP000250235">
    <property type="component" value="Unassembled WGS sequence"/>
</dbReference>
<evidence type="ECO:0000256" key="1">
    <source>
        <dbReference type="SAM" id="MobiDB-lite"/>
    </source>
</evidence>
<sequence>MHEQGYQESSIDEAQRLSCADIINHHLVIFRCDDSSDHHKAMVFRHDDSSGHHLATLDLSGATTQPVDRNVPRNSALKGIRFNSTTQPSTKLKMERNHLPKAAKEHTNYGSTVAKIHKHCNNFALHNSDDSSLQTGINRTLKRRRAQRYQSCSKRQRKTTAIDGNRVRMNNTNRGLSGMKIRNIRILKAYLLPVIGLKSEFLLESDPDEKSRRNIGISMGRGGTGLPSPSPPPNHVTTPIPAPIPDSENRGIPIPEPAGMGIPEPIHIPVLFLYII</sequence>
<gene>
    <name evidence="2" type="ORF">F511_23474</name>
</gene>
<dbReference type="EMBL" id="KV008273">
    <property type="protein sequence ID" value="KZV30467.1"/>
    <property type="molecule type" value="Genomic_DNA"/>
</dbReference>
<protein>
    <submittedName>
        <fullName evidence="2">Aberrant pollen transmission 1 (ISS)</fullName>
    </submittedName>
</protein>
<name>A0A2Z7BET7_9LAMI</name>
<proteinExistence type="predicted"/>
<reference evidence="2 3" key="1">
    <citation type="journal article" date="2015" name="Proc. Natl. Acad. Sci. U.S.A.">
        <title>The resurrection genome of Boea hygrometrica: A blueprint for survival of dehydration.</title>
        <authorList>
            <person name="Xiao L."/>
            <person name="Yang G."/>
            <person name="Zhang L."/>
            <person name="Yang X."/>
            <person name="Zhao S."/>
            <person name="Ji Z."/>
            <person name="Zhou Q."/>
            <person name="Hu M."/>
            <person name="Wang Y."/>
            <person name="Chen M."/>
            <person name="Xu Y."/>
            <person name="Jin H."/>
            <person name="Xiao X."/>
            <person name="Hu G."/>
            <person name="Bao F."/>
            <person name="Hu Y."/>
            <person name="Wan P."/>
            <person name="Li L."/>
            <person name="Deng X."/>
            <person name="Kuang T."/>
            <person name="Xiang C."/>
            <person name="Zhu J.K."/>
            <person name="Oliver M.J."/>
            <person name="He Y."/>
        </authorList>
    </citation>
    <scope>NUCLEOTIDE SEQUENCE [LARGE SCALE GENOMIC DNA]</scope>
    <source>
        <strain evidence="3">cv. XS01</strain>
    </source>
</reference>
<dbReference type="AlphaFoldDB" id="A0A2Z7BET7"/>
<keyword evidence="3" id="KW-1185">Reference proteome</keyword>
<accession>A0A2Z7BET7</accession>
<evidence type="ECO:0000313" key="2">
    <source>
        <dbReference type="EMBL" id="KZV30467.1"/>
    </source>
</evidence>